<evidence type="ECO:0000313" key="5">
    <source>
        <dbReference type="RefSeq" id="XP_016926356.3"/>
    </source>
</evidence>
<sequence>MNYPKRKPLSWSQYYEELLFDLWEENIASIRAGQKSTIVCKAMAEKLDEAGFIGVEMKDVRTKLDNITRKYKIEAREGNSKWKHFSRIRRILGVLKPAKVKYDHLMEQSTDENGKKEPLSVKSESLGDDLDQPEILSDEDANSWDRTLEMLSNPGSLCDDLPYSPQCKKAKLSQDDMTPFEAGMLAATKERNKELKLMRKELTNLASRRLIALERLQMTMERMEKENAKFHEDMLQKL</sequence>
<feature type="compositionally biased region" description="Acidic residues" evidence="2">
    <location>
        <begin position="126"/>
        <end position="135"/>
    </location>
</feature>
<evidence type="ECO:0000256" key="2">
    <source>
        <dbReference type="SAM" id="MobiDB-lite"/>
    </source>
</evidence>
<feature type="coiled-coil region" evidence="1">
    <location>
        <begin position="185"/>
        <end position="233"/>
    </location>
</feature>
<dbReference type="PANTHER" id="PTHR22666">
    <property type="entry name" value="MYB_SANT-LIKE DNA-BINDING DOMAIN-CONTAINING PROTEIN 1"/>
    <property type="match status" value="1"/>
</dbReference>
<dbReference type="PANTHER" id="PTHR22666:SF3">
    <property type="entry name" value="MYB_SANT-LIKE DNA-BINDING DOMAIN-CONTAINING PROTEIN 1"/>
    <property type="match status" value="1"/>
</dbReference>
<dbReference type="InterPro" id="IPR044822">
    <property type="entry name" value="Myb_DNA-bind_4"/>
</dbReference>
<evidence type="ECO:0000313" key="4">
    <source>
        <dbReference type="Proteomes" id="UP001652628"/>
    </source>
</evidence>
<feature type="domain" description="Myb/SANT-like DNA-binding" evidence="3">
    <location>
        <begin position="11"/>
        <end position="90"/>
    </location>
</feature>
<dbReference type="Proteomes" id="UP001652628">
    <property type="component" value="Chromosome 2L"/>
</dbReference>
<dbReference type="GO" id="GO:0045893">
    <property type="term" value="P:positive regulation of DNA-templated transcription"/>
    <property type="evidence" value="ECO:0007669"/>
    <property type="project" value="TreeGrafter"/>
</dbReference>
<evidence type="ECO:0000259" key="3">
    <source>
        <dbReference type="Pfam" id="PF13837"/>
    </source>
</evidence>
<accession>A0AB39Z148</accession>
<dbReference type="InterPro" id="IPR026095">
    <property type="entry name" value="Myb/SANT-like_DNA-bd_dom_prot"/>
</dbReference>
<dbReference type="Pfam" id="PF13837">
    <property type="entry name" value="Myb_DNA-bind_4"/>
    <property type="match status" value="1"/>
</dbReference>
<protein>
    <recommendedName>
        <fullName evidence="3">Myb/SANT-like DNA-binding domain-containing protein</fullName>
    </recommendedName>
</protein>
<keyword evidence="1" id="KW-0175">Coiled coil</keyword>
<dbReference type="GeneID" id="108007227"/>
<dbReference type="RefSeq" id="XP_016926356.3">
    <property type="nucleotide sequence ID" value="XM_017070867.4"/>
</dbReference>
<feature type="compositionally biased region" description="Basic and acidic residues" evidence="2">
    <location>
        <begin position="106"/>
        <end position="119"/>
    </location>
</feature>
<feature type="region of interest" description="Disordered" evidence="2">
    <location>
        <begin position="106"/>
        <end position="135"/>
    </location>
</feature>
<evidence type="ECO:0000256" key="1">
    <source>
        <dbReference type="SAM" id="Coils"/>
    </source>
</evidence>
<organism evidence="4 5">
    <name type="scientific">Drosophila suzukii</name>
    <name type="common">Spotted-wing drosophila fruit fly</name>
    <dbReference type="NCBI Taxonomy" id="28584"/>
    <lineage>
        <taxon>Eukaryota</taxon>
        <taxon>Metazoa</taxon>
        <taxon>Ecdysozoa</taxon>
        <taxon>Arthropoda</taxon>
        <taxon>Hexapoda</taxon>
        <taxon>Insecta</taxon>
        <taxon>Pterygota</taxon>
        <taxon>Neoptera</taxon>
        <taxon>Endopterygota</taxon>
        <taxon>Diptera</taxon>
        <taxon>Brachycera</taxon>
        <taxon>Muscomorpha</taxon>
        <taxon>Ephydroidea</taxon>
        <taxon>Drosophilidae</taxon>
        <taxon>Drosophila</taxon>
        <taxon>Sophophora</taxon>
    </lineage>
</organism>
<keyword evidence="4" id="KW-1185">Reference proteome</keyword>
<gene>
    <name evidence="5" type="primary">LOC108007227</name>
</gene>
<name>A0AB39Z148_DROSZ</name>
<reference evidence="5" key="2">
    <citation type="submission" date="2025-08" db="UniProtKB">
        <authorList>
            <consortium name="RefSeq"/>
        </authorList>
    </citation>
    <scope>IDENTIFICATION</scope>
</reference>
<dbReference type="AlphaFoldDB" id="A0AB39Z148"/>
<dbReference type="GO" id="GO:0016604">
    <property type="term" value="C:nuclear body"/>
    <property type="evidence" value="ECO:0007669"/>
    <property type="project" value="TreeGrafter"/>
</dbReference>
<reference evidence="4" key="1">
    <citation type="submission" date="2025-05" db="UniProtKB">
        <authorList>
            <consortium name="RefSeq"/>
        </authorList>
    </citation>
    <scope>NUCLEOTIDE SEQUENCE [LARGE SCALE GENOMIC DNA]</scope>
</reference>
<proteinExistence type="predicted"/>